<dbReference type="Gene3D" id="2.40.30.170">
    <property type="match status" value="1"/>
</dbReference>
<dbReference type="SUPFAM" id="SSF111369">
    <property type="entry name" value="HlyD-like secretion proteins"/>
    <property type="match status" value="2"/>
</dbReference>
<dbReference type="InterPro" id="IPR058625">
    <property type="entry name" value="MdtA-like_BSH"/>
</dbReference>
<sequence>MNRYFICILALFLLSGCGQESHSVAMGTLERDTTTLSSPIAEQITAVWVKEGEAVTKNQVLMQINPTHAQLKVKQAEAQLQQAHFALKEKENGARLEDRQAAQATYDAARATEEKARLAYLRIKKLYQAKTVGKAELDNTQTDYQQKRELTKQSLAQWQALQNGTRIEQLEQLKAQVSSAEAELELAQQSLEDLTIKAPLEGTVIQLPWVVGNRVSANEPVIKLETSSGAYAQIYLPQTALSRIKLGDKISVFVDGYPQPYDGKVQYIRTQPAFTPYYALNERDRARLMYLTKIDLPSAKMLPTGVTLEVRLP</sequence>
<name>A0A3N9TCJ7_9VIBR</name>
<dbReference type="EMBL" id="RJVQ01000010">
    <property type="protein sequence ID" value="RQW61750.1"/>
    <property type="molecule type" value="Genomic_DNA"/>
</dbReference>
<accession>A0A3N9TCJ7</accession>
<dbReference type="OrthoDB" id="8558741at2"/>
<evidence type="ECO:0000256" key="3">
    <source>
        <dbReference type="ARBA" id="ARBA00023054"/>
    </source>
</evidence>
<evidence type="ECO:0000256" key="2">
    <source>
        <dbReference type="ARBA" id="ARBA00009477"/>
    </source>
</evidence>
<evidence type="ECO:0000256" key="4">
    <source>
        <dbReference type="SAM" id="Coils"/>
    </source>
</evidence>
<protein>
    <submittedName>
        <fullName evidence="6">HlyD family secretion protein</fullName>
    </submittedName>
</protein>
<dbReference type="InterPro" id="IPR050465">
    <property type="entry name" value="UPF0194_transport"/>
</dbReference>
<comment type="subcellular location">
    <subcellularLocation>
        <location evidence="1">Cell envelope</location>
    </subcellularLocation>
</comment>
<keyword evidence="3 4" id="KW-0175">Coiled coil</keyword>
<comment type="similarity">
    <text evidence="2">Belongs to the membrane fusion protein (MFP) (TC 8.A.1) family.</text>
</comment>
<dbReference type="Pfam" id="PF25917">
    <property type="entry name" value="BSH_RND"/>
    <property type="match status" value="1"/>
</dbReference>
<evidence type="ECO:0000256" key="1">
    <source>
        <dbReference type="ARBA" id="ARBA00004196"/>
    </source>
</evidence>
<gene>
    <name evidence="6" type="ORF">EES38_17975</name>
</gene>
<feature type="domain" description="Multidrug resistance protein MdtA-like barrel-sandwich hybrid" evidence="5">
    <location>
        <begin position="38"/>
        <end position="220"/>
    </location>
</feature>
<dbReference type="Gene3D" id="2.40.50.100">
    <property type="match status" value="1"/>
</dbReference>
<dbReference type="PROSITE" id="PS51257">
    <property type="entry name" value="PROKAR_LIPOPROTEIN"/>
    <property type="match status" value="1"/>
</dbReference>
<evidence type="ECO:0000259" key="5">
    <source>
        <dbReference type="Pfam" id="PF25917"/>
    </source>
</evidence>
<dbReference type="GO" id="GO:0042597">
    <property type="term" value="C:periplasmic space"/>
    <property type="evidence" value="ECO:0007669"/>
    <property type="project" value="UniProtKB-SubCell"/>
</dbReference>
<reference evidence="6 7" key="1">
    <citation type="submission" date="2018-11" db="EMBL/GenBank/DDBJ databases">
        <title>Vibrio LJC006 sp. nov., isolated from seawater during the bloom of the enteromorpha.</title>
        <authorList>
            <person name="Liang J."/>
        </authorList>
    </citation>
    <scope>NUCLEOTIDE SEQUENCE [LARGE SCALE GENOMIC DNA]</scope>
    <source>
        <strain evidence="6 7">LJC006</strain>
    </source>
</reference>
<proteinExistence type="inferred from homology"/>
<organism evidence="6 7">
    <name type="scientific">Vibrio viridaestus</name>
    <dbReference type="NCBI Taxonomy" id="2487322"/>
    <lineage>
        <taxon>Bacteria</taxon>
        <taxon>Pseudomonadati</taxon>
        <taxon>Pseudomonadota</taxon>
        <taxon>Gammaproteobacteria</taxon>
        <taxon>Vibrionales</taxon>
        <taxon>Vibrionaceae</taxon>
        <taxon>Vibrio</taxon>
    </lineage>
</organism>
<dbReference type="PANTHER" id="PTHR32347">
    <property type="entry name" value="EFFLUX SYSTEM COMPONENT YKNX-RELATED"/>
    <property type="match status" value="1"/>
</dbReference>
<dbReference type="Gene3D" id="1.10.287.470">
    <property type="entry name" value="Helix hairpin bin"/>
    <property type="match status" value="1"/>
</dbReference>
<dbReference type="RefSeq" id="WP_124938599.1">
    <property type="nucleotide sequence ID" value="NZ_RJVQ01000010.1"/>
</dbReference>
<dbReference type="PANTHER" id="PTHR32347:SF29">
    <property type="entry name" value="UPF0194 MEMBRANE PROTEIN YBHG"/>
    <property type="match status" value="1"/>
</dbReference>
<feature type="coiled-coil region" evidence="4">
    <location>
        <begin position="167"/>
        <end position="197"/>
    </location>
</feature>
<comment type="caution">
    <text evidence="6">The sequence shown here is derived from an EMBL/GenBank/DDBJ whole genome shotgun (WGS) entry which is preliminary data.</text>
</comment>
<dbReference type="AlphaFoldDB" id="A0A3N9TCJ7"/>
<keyword evidence="7" id="KW-1185">Reference proteome</keyword>
<evidence type="ECO:0000313" key="7">
    <source>
        <dbReference type="Proteomes" id="UP000281112"/>
    </source>
</evidence>
<dbReference type="Proteomes" id="UP000281112">
    <property type="component" value="Unassembled WGS sequence"/>
</dbReference>
<evidence type="ECO:0000313" key="6">
    <source>
        <dbReference type="EMBL" id="RQW61750.1"/>
    </source>
</evidence>